<evidence type="ECO:0000256" key="2">
    <source>
        <dbReference type="ARBA" id="ARBA00022490"/>
    </source>
</evidence>
<feature type="binding site" evidence="9">
    <location>
        <begin position="153"/>
        <end position="154"/>
    </location>
    <ligand>
        <name>(S)-2,3,4,5-tetrahydrodipicolinate</name>
        <dbReference type="ChEBI" id="CHEBI:16845"/>
    </ligand>
</feature>
<comment type="caution">
    <text evidence="13">The sequence shown here is derived from an EMBL/GenBank/DDBJ whole genome shotgun (WGS) entry which is preliminary data.</text>
</comment>
<dbReference type="Pfam" id="PF05173">
    <property type="entry name" value="DapB_C"/>
    <property type="match status" value="1"/>
</dbReference>
<comment type="catalytic activity">
    <reaction evidence="9">
        <text>(S)-2,3,4,5-tetrahydrodipicolinate + NADP(+) + H2O = (2S,4S)-4-hydroxy-2,3,4,5-tetrahydrodipicolinate + NADPH + H(+)</text>
        <dbReference type="Rhea" id="RHEA:35331"/>
        <dbReference type="ChEBI" id="CHEBI:15377"/>
        <dbReference type="ChEBI" id="CHEBI:15378"/>
        <dbReference type="ChEBI" id="CHEBI:16845"/>
        <dbReference type="ChEBI" id="CHEBI:57783"/>
        <dbReference type="ChEBI" id="CHEBI:58349"/>
        <dbReference type="ChEBI" id="CHEBI:67139"/>
        <dbReference type="EC" id="1.17.1.8"/>
    </reaction>
</comment>
<dbReference type="Pfam" id="PF01113">
    <property type="entry name" value="DapB_N"/>
    <property type="match status" value="1"/>
</dbReference>
<dbReference type="RefSeq" id="WP_257532487.1">
    <property type="nucleotide sequence ID" value="NZ_JANKAS010000013.1"/>
</dbReference>
<dbReference type="InterPro" id="IPR036291">
    <property type="entry name" value="NAD(P)-bd_dom_sf"/>
</dbReference>
<evidence type="ECO:0000313" key="13">
    <source>
        <dbReference type="EMBL" id="MCR1899784.1"/>
    </source>
</evidence>
<evidence type="ECO:0000256" key="7">
    <source>
        <dbReference type="ARBA" id="ARBA00023027"/>
    </source>
</evidence>
<keyword evidence="7 9" id="KW-0520">NAD</keyword>
<dbReference type="PROSITE" id="PS01298">
    <property type="entry name" value="DAPB"/>
    <property type="match status" value="1"/>
</dbReference>
<dbReference type="PIRSF" id="PIRSF000161">
    <property type="entry name" value="DHPR"/>
    <property type="match status" value="1"/>
</dbReference>
<evidence type="ECO:0000256" key="9">
    <source>
        <dbReference type="HAMAP-Rule" id="MF_00102"/>
    </source>
</evidence>
<dbReference type="GO" id="GO:0016726">
    <property type="term" value="F:oxidoreductase activity, acting on CH or CH2 groups, NAD or NADP as acceptor"/>
    <property type="evidence" value="ECO:0007669"/>
    <property type="project" value="UniProtKB-UniRule"/>
</dbReference>
<dbReference type="Gene3D" id="3.40.50.720">
    <property type="entry name" value="NAD(P)-binding Rossmann-like Domain"/>
    <property type="match status" value="1"/>
</dbReference>
<dbReference type="InterPro" id="IPR022664">
    <property type="entry name" value="DapB_N_CS"/>
</dbReference>
<feature type="active site" description="Proton donor/acceptor" evidence="9">
    <location>
        <position position="143"/>
    </location>
</feature>
<dbReference type="GO" id="GO:0051287">
    <property type="term" value="F:NAD binding"/>
    <property type="evidence" value="ECO:0007669"/>
    <property type="project" value="UniProtKB-UniRule"/>
</dbReference>
<comment type="similarity">
    <text evidence="1 9">Belongs to the DapB family.</text>
</comment>
<dbReference type="HAMAP" id="MF_00102">
    <property type="entry name" value="DapB"/>
    <property type="match status" value="1"/>
</dbReference>
<proteinExistence type="inferred from homology"/>
<dbReference type="AlphaFoldDB" id="A0AAE3HHZ5"/>
<dbReference type="GO" id="GO:0009089">
    <property type="term" value="P:lysine biosynthetic process via diaminopimelate"/>
    <property type="evidence" value="ECO:0007669"/>
    <property type="project" value="UniProtKB-UniRule"/>
</dbReference>
<accession>A0AAE3HHZ5</accession>
<feature type="binding site" evidence="9">
    <location>
        <begin position="110"/>
        <end position="113"/>
    </location>
    <ligand>
        <name>NAD(+)</name>
        <dbReference type="ChEBI" id="CHEBI:57540"/>
    </ligand>
</feature>
<gene>
    <name evidence="9 13" type="primary">dapB</name>
    <name evidence="13" type="ORF">NSA47_12455</name>
</gene>
<dbReference type="GO" id="GO:0005829">
    <property type="term" value="C:cytosol"/>
    <property type="evidence" value="ECO:0007669"/>
    <property type="project" value="TreeGrafter"/>
</dbReference>
<feature type="binding site" evidence="9">
    <location>
        <begin position="8"/>
        <end position="13"/>
    </location>
    <ligand>
        <name>NAD(+)</name>
        <dbReference type="ChEBI" id="CHEBI:57540"/>
    </ligand>
</feature>
<keyword evidence="3 9" id="KW-0028">Amino-acid biosynthesis</keyword>
<feature type="domain" description="Dihydrodipicolinate reductase C-terminal" evidence="12">
    <location>
        <begin position="116"/>
        <end position="250"/>
    </location>
</feature>
<dbReference type="InterPro" id="IPR022663">
    <property type="entry name" value="DapB_C"/>
</dbReference>
<dbReference type="Proteomes" id="UP001205748">
    <property type="component" value="Unassembled WGS sequence"/>
</dbReference>
<keyword evidence="2 9" id="KW-0963">Cytoplasm</keyword>
<evidence type="ECO:0000256" key="5">
    <source>
        <dbReference type="ARBA" id="ARBA00022915"/>
    </source>
</evidence>
<evidence type="ECO:0000256" key="6">
    <source>
        <dbReference type="ARBA" id="ARBA00023002"/>
    </source>
</evidence>
<keyword evidence="8 9" id="KW-0457">Lysine biosynthesis</keyword>
<comment type="pathway">
    <text evidence="9">Amino-acid biosynthesis; L-lysine biosynthesis via DAP pathway; (S)-tetrahydrodipicolinate from L-aspartate: step 4/4.</text>
</comment>
<dbReference type="GO" id="GO:0008839">
    <property type="term" value="F:4-hydroxy-tetrahydrodipicolinate reductase"/>
    <property type="evidence" value="ECO:0007669"/>
    <property type="project" value="UniProtKB-UniRule"/>
</dbReference>
<evidence type="ECO:0000256" key="3">
    <source>
        <dbReference type="ARBA" id="ARBA00022605"/>
    </source>
</evidence>
<comment type="function">
    <text evidence="9">Catalyzes the conversion of 4-hydroxy-tetrahydrodipicolinate (HTPA) to tetrahydrodipicolinate.</text>
</comment>
<dbReference type="NCBIfam" id="TIGR00036">
    <property type="entry name" value="dapB"/>
    <property type="match status" value="1"/>
</dbReference>
<keyword evidence="5 9" id="KW-0220">Diaminopimelate biosynthesis</keyword>
<reference evidence="13" key="1">
    <citation type="submission" date="2022-07" db="EMBL/GenBank/DDBJ databases">
        <title>Enhanced cultured diversity of the mouse gut microbiota enables custom-made synthetic communities.</title>
        <authorList>
            <person name="Afrizal A."/>
        </authorList>
    </citation>
    <scope>NUCLEOTIDE SEQUENCE</scope>
    <source>
        <strain evidence="13">DSM 28593</strain>
    </source>
</reference>
<dbReference type="FunFam" id="3.30.360.10:FF:000004">
    <property type="entry name" value="4-hydroxy-tetrahydrodipicolinate reductase"/>
    <property type="match status" value="1"/>
</dbReference>
<evidence type="ECO:0000256" key="10">
    <source>
        <dbReference type="NCBIfam" id="TIGR00036"/>
    </source>
</evidence>
<dbReference type="SUPFAM" id="SSF55347">
    <property type="entry name" value="Glyceraldehyde-3-phosphate dehydrogenase-like, C-terminal domain"/>
    <property type="match status" value="1"/>
</dbReference>
<feature type="domain" description="Dihydrodipicolinate reductase N-terminal" evidence="11">
    <location>
        <begin position="3"/>
        <end position="113"/>
    </location>
</feature>
<dbReference type="EMBL" id="JANKAS010000013">
    <property type="protein sequence ID" value="MCR1899784.1"/>
    <property type="molecule type" value="Genomic_DNA"/>
</dbReference>
<feature type="active site" description="Proton donor" evidence="9">
    <location>
        <position position="147"/>
    </location>
</feature>
<keyword evidence="4 9" id="KW-0521">NADP</keyword>
<comment type="caution">
    <text evidence="9">Was originally thought to be a dihydrodipicolinate reductase (DHDPR), catalyzing the conversion of dihydrodipicolinate to tetrahydrodipicolinate. However, it was shown in E.coli that the substrate of the enzymatic reaction is not dihydrodipicolinate (DHDP) but in fact (2S,4S)-4-hydroxy-2,3,4,5-tetrahydrodipicolinic acid (HTPA), the product released by the DapA-catalyzed reaction.</text>
</comment>
<feature type="binding site" evidence="9">
    <location>
        <position position="144"/>
    </location>
    <ligand>
        <name>(S)-2,3,4,5-tetrahydrodipicolinate</name>
        <dbReference type="ChEBI" id="CHEBI:16845"/>
    </ligand>
</feature>
<dbReference type="Gene3D" id="3.30.360.10">
    <property type="entry name" value="Dihydrodipicolinate Reductase, domain 2"/>
    <property type="match status" value="1"/>
</dbReference>
<evidence type="ECO:0000259" key="12">
    <source>
        <dbReference type="Pfam" id="PF05173"/>
    </source>
</evidence>
<evidence type="ECO:0000256" key="8">
    <source>
        <dbReference type="ARBA" id="ARBA00023154"/>
    </source>
</evidence>
<dbReference type="GO" id="GO:0019877">
    <property type="term" value="P:diaminopimelate biosynthetic process"/>
    <property type="evidence" value="ECO:0007669"/>
    <property type="project" value="UniProtKB-UniRule"/>
</dbReference>
<feature type="binding site" evidence="9">
    <location>
        <begin position="86"/>
        <end position="88"/>
    </location>
    <ligand>
        <name>NAD(+)</name>
        <dbReference type="ChEBI" id="CHEBI:57540"/>
    </ligand>
</feature>
<dbReference type="EC" id="1.17.1.8" evidence="9 10"/>
<dbReference type="CDD" id="cd02274">
    <property type="entry name" value="DHDPR_N"/>
    <property type="match status" value="1"/>
</dbReference>
<keyword evidence="6 9" id="KW-0560">Oxidoreductase</keyword>
<evidence type="ECO:0000259" key="11">
    <source>
        <dbReference type="Pfam" id="PF01113"/>
    </source>
</evidence>
<comment type="catalytic activity">
    <reaction evidence="9">
        <text>(S)-2,3,4,5-tetrahydrodipicolinate + NAD(+) + H2O = (2S,4S)-4-hydroxy-2,3,4,5-tetrahydrodipicolinate + NADH + H(+)</text>
        <dbReference type="Rhea" id="RHEA:35323"/>
        <dbReference type="ChEBI" id="CHEBI:15377"/>
        <dbReference type="ChEBI" id="CHEBI:15378"/>
        <dbReference type="ChEBI" id="CHEBI:16845"/>
        <dbReference type="ChEBI" id="CHEBI:57540"/>
        <dbReference type="ChEBI" id="CHEBI:57945"/>
        <dbReference type="ChEBI" id="CHEBI:67139"/>
        <dbReference type="EC" id="1.17.1.8"/>
    </reaction>
</comment>
<evidence type="ECO:0000313" key="14">
    <source>
        <dbReference type="Proteomes" id="UP001205748"/>
    </source>
</evidence>
<comment type="subcellular location">
    <subcellularLocation>
        <location evidence="9">Cytoplasm</location>
    </subcellularLocation>
</comment>
<comment type="caution">
    <text evidence="9">Lacks conserved residue(s) required for the propagation of feature annotation.</text>
</comment>
<name>A0AAE3HHZ5_9FIRM</name>
<dbReference type="InterPro" id="IPR000846">
    <property type="entry name" value="DapB_N"/>
</dbReference>
<dbReference type="PANTHER" id="PTHR20836">
    <property type="entry name" value="DIHYDRODIPICOLINATE REDUCTASE"/>
    <property type="match status" value="1"/>
</dbReference>
<evidence type="ECO:0000256" key="4">
    <source>
        <dbReference type="ARBA" id="ARBA00022857"/>
    </source>
</evidence>
<organism evidence="13 14">
    <name type="scientific">Irregularibacter muris</name>
    <dbReference type="NCBI Taxonomy" id="1796619"/>
    <lineage>
        <taxon>Bacteria</taxon>
        <taxon>Bacillati</taxon>
        <taxon>Bacillota</taxon>
        <taxon>Clostridia</taxon>
        <taxon>Eubacteriales</taxon>
        <taxon>Eubacteriaceae</taxon>
        <taxon>Irregularibacter</taxon>
    </lineage>
</organism>
<dbReference type="InterPro" id="IPR023940">
    <property type="entry name" value="DHDPR_bac"/>
</dbReference>
<dbReference type="GO" id="GO:0050661">
    <property type="term" value="F:NADP binding"/>
    <property type="evidence" value="ECO:0007669"/>
    <property type="project" value="UniProtKB-UniRule"/>
</dbReference>
<dbReference type="SUPFAM" id="SSF51735">
    <property type="entry name" value="NAD(P)-binding Rossmann-fold domains"/>
    <property type="match status" value="1"/>
</dbReference>
<evidence type="ECO:0000256" key="1">
    <source>
        <dbReference type="ARBA" id="ARBA00006642"/>
    </source>
</evidence>
<dbReference type="PANTHER" id="PTHR20836:SF7">
    <property type="entry name" value="4-HYDROXY-TETRAHYDRODIPICOLINATE REDUCTASE"/>
    <property type="match status" value="1"/>
</dbReference>
<comment type="subunit">
    <text evidence="9">Homotetramer.</text>
</comment>
<keyword evidence="14" id="KW-1185">Reference proteome</keyword>
<protein>
    <recommendedName>
        <fullName evidence="9 10">4-hydroxy-tetrahydrodipicolinate reductase</fullName>
        <shortName evidence="9">HTPA reductase</shortName>
        <ecNumber evidence="9 10">1.17.1.8</ecNumber>
    </recommendedName>
</protein>
<sequence length="254" mass="28327">MLKVILSGCNGAMGQVITKFIESNPDIHITAGFDRNPDKFHNSYPVYNDLSLCHEEANVIIDFSHHHAFEHIVDFALQRKFPLVMATTGLTAENKERLLELSTTLPIFHSANMSLGVNVVLEIVQKISKVLEDSFDIEIIEKHHNKKADAPSGTALMLAEGIDQSLKEDRIFVYGRHTKEDHRGKKDIGIHAIRGGTIVGEHTVLYAGNDEIIEIKHRALSKNIFAAGAIKAAQYILGKEKGYYNMGTLLEENK</sequence>